<comment type="caution">
    <text evidence="1">The sequence shown here is derived from an EMBL/GenBank/DDBJ whole genome shotgun (WGS) entry which is preliminary data.</text>
</comment>
<accession>A0A8J3YCS8</accession>
<protein>
    <submittedName>
        <fullName evidence="1">Uncharacterized protein</fullName>
    </submittedName>
</protein>
<reference evidence="1" key="1">
    <citation type="submission" date="2021-01" db="EMBL/GenBank/DDBJ databases">
        <title>Whole genome shotgun sequence of Spirilliplanes yamanashiensis NBRC 15828.</title>
        <authorList>
            <person name="Komaki H."/>
            <person name="Tamura T."/>
        </authorList>
    </citation>
    <scope>NUCLEOTIDE SEQUENCE</scope>
    <source>
        <strain evidence="1">NBRC 15828</strain>
    </source>
</reference>
<name>A0A8J3YCS8_9ACTN</name>
<sequence length="86" mass="10002">MAEPARRLNEDRDAGYPLEVTYEEIRAASERGDVVPLSDIITDIVRYRDHWWIAHTHTWLLITDPATIAKLDRHADWANPKLLQDP</sequence>
<evidence type="ECO:0000313" key="2">
    <source>
        <dbReference type="Proteomes" id="UP000652013"/>
    </source>
</evidence>
<evidence type="ECO:0000313" key="1">
    <source>
        <dbReference type="EMBL" id="GIJ06376.1"/>
    </source>
</evidence>
<keyword evidence="2" id="KW-1185">Reference proteome</keyword>
<gene>
    <name evidence="1" type="ORF">Sya03_57280</name>
</gene>
<proteinExistence type="predicted"/>
<dbReference type="EMBL" id="BOOY01000041">
    <property type="protein sequence ID" value="GIJ06376.1"/>
    <property type="molecule type" value="Genomic_DNA"/>
</dbReference>
<dbReference type="Proteomes" id="UP000652013">
    <property type="component" value="Unassembled WGS sequence"/>
</dbReference>
<dbReference type="RefSeq" id="WP_203941559.1">
    <property type="nucleotide sequence ID" value="NZ_BAAAGJ010000013.1"/>
</dbReference>
<organism evidence="1 2">
    <name type="scientific">Spirilliplanes yamanashiensis</name>
    <dbReference type="NCBI Taxonomy" id="42233"/>
    <lineage>
        <taxon>Bacteria</taxon>
        <taxon>Bacillati</taxon>
        <taxon>Actinomycetota</taxon>
        <taxon>Actinomycetes</taxon>
        <taxon>Micromonosporales</taxon>
        <taxon>Micromonosporaceae</taxon>
        <taxon>Spirilliplanes</taxon>
    </lineage>
</organism>
<dbReference type="AlphaFoldDB" id="A0A8J3YCS8"/>